<dbReference type="KEGG" id="kor:AWR26_21750"/>
<protein>
    <recommendedName>
        <fullName evidence="1">HNH domain-containing protein</fullName>
    </recommendedName>
</protein>
<dbReference type="GO" id="GO:0004519">
    <property type="term" value="F:endonuclease activity"/>
    <property type="evidence" value="ECO:0007669"/>
    <property type="project" value="InterPro"/>
</dbReference>
<dbReference type="EMBL" id="CP014007">
    <property type="protein sequence ID" value="ANI84649.1"/>
    <property type="molecule type" value="Genomic_DNA"/>
</dbReference>
<evidence type="ECO:0000313" key="2">
    <source>
        <dbReference type="EMBL" id="ANI84649.1"/>
    </source>
</evidence>
<organism evidence="3 5">
    <name type="scientific">Kosakonia oryzae</name>
    <dbReference type="NCBI Taxonomy" id="497725"/>
    <lineage>
        <taxon>Bacteria</taxon>
        <taxon>Pseudomonadati</taxon>
        <taxon>Pseudomonadota</taxon>
        <taxon>Gammaproteobacteria</taxon>
        <taxon>Enterobacterales</taxon>
        <taxon>Enterobacteriaceae</taxon>
        <taxon>Kosakonia</taxon>
    </lineage>
</organism>
<gene>
    <name evidence="2" type="ORF">AWR26_21750</name>
    <name evidence="3" type="ORF">SAMN05216286_4170</name>
</gene>
<reference evidence="3 5" key="1">
    <citation type="submission" date="2016-10" db="EMBL/GenBank/DDBJ databases">
        <authorList>
            <person name="Varghese N."/>
            <person name="Submissions S."/>
        </authorList>
    </citation>
    <scope>NUCLEOTIDE SEQUENCE [LARGE SCALE GENOMIC DNA]</scope>
    <source>
        <strain evidence="3 5">CGMCC 1.7012</strain>
    </source>
</reference>
<name>A0AA94H6X4_9ENTR</name>
<reference evidence="2 4" key="2">
    <citation type="submission" date="2021-03" db="EMBL/GenBank/DDBJ databases">
        <authorList>
            <person name="Li Y."/>
            <person name="Li S."/>
            <person name="Chen M."/>
            <person name="Peng G."/>
            <person name="Tan Z."/>
            <person name="An Q."/>
        </authorList>
    </citation>
    <scope>NUCLEOTIDE SEQUENCE [LARGE SCALE GENOMIC DNA]</scope>
    <source>
        <strain evidence="2 4">Ola 51</strain>
    </source>
</reference>
<accession>A0AA94H6X4</accession>
<proteinExistence type="predicted"/>
<keyword evidence="4" id="KW-1185">Reference proteome</keyword>
<dbReference type="Gene3D" id="1.10.30.50">
    <property type="match status" value="1"/>
</dbReference>
<evidence type="ECO:0000259" key="1">
    <source>
        <dbReference type="Pfam" id="PF01844"/>
    </source>
</evidence>
<evidence type="ECO:0000313" key="3">
    <source>
        <dbReference type="EMBL" id="SFD06487.1"/>
    </source>
</evidence>
<dbReference type="CDD" id="cd00085">
    <property type="entry name" value="HNHc"/>
    <property type="match status" value="1"/>
</dbReference>
<dbReference type="Pfam" id="PF01844">
    <property type="entry name" value="HNH"/>
    <property type="match status" value="1"/>
</dbReference>
<dbReference type="Proteomes" id="UP000078227">
    <property type="component" value="Chromosome"/>
</dbReference>
<feature type="domain" description="HNH" evidence="1">
    <location>
        <begin position="79"/>
        <end position="127"/>
    </location>
</feature>
<dbReference type="Proteomes" id="UP000182314">
    <property type="component" value="Unassembled WGS sequence"/>
</dbReference>
<dbReference type="InterPro" id="IPR002711">
    <property type="entry name" value="HNH"/>
</dbReference>
<dbReference type="InterPro" id="IPR003615">
    <property type="entry name" value="HNH_nuc"/>
</dbReference>
<dbReference type="GO" id="GO:0003676">
    <property type="term" value="F:nucleic acid binding"/>
    <property type="evidence" value="ECO:0007669"/>
    <property type="project" value="InterPro"/>
</dbReference>
<dbReference type="RefSeq" id="WP_064568535.1">
    <property type="nucleotide sequence ID" value="NZ_CP014007.2"/>
</dbReference>
<dbReference type="GO" id="GO:0008270">
    <property type="term" value="F:zinc ion binding"/>
    <property type="evidence" value="ECO:0007669"/>
    <property type="project" value="InterPro"/>
</dbReference>
<dbReference type="EMBL" id="FOKO01000005">
    <property type="protein sequence ID" value="SFD06487.1"/>
    <property type="molecule type" value="Genomic_DNA"/>
</dbReference>
<evidence type="ECO:0000313" key="4">
    <source>
        <dbReference type="Proteomes" id="UP000078227"/>
    </source>
</evidence>
<evidence type="ECO:0000313" key="5">
    <source>
        <dbReference type="Proteomes" id="UP000182314"/>
    </source>
</evidence>
<dbReference type="AlphaFoldDB" id="A0AA94H6X4"/>
<sequence length="246" mass="28368">MDSHLESFYETLPYRKNKKQAVIKLMDALYLKSVNNNVDVWPELYAVDIPAGNGVTKIEGPKIISKLREFLASKQKYRCCYCQRYLYNIAYARPVEHILPRAHFPRFSLVMDNLAISCFDCNSKKDDNIWWPTINKLGDYPTKNELAGAFHYNRHDYDEHIAWVSYATNSFAFSIYTGISLEGKKLYTDLLQDISKTDILLSRKDSLKSSMDALKLFRENGLGGTYVQQFIAELEANLMRDAGTED</sequence>